<gene>
    <name evidence="1" type="ORF">CQW49_15035</name>
</gene>
<evidence type="ECO:0000313" key="1">
    <source>
        <dbReference type="EMBL" id="ATQ69042.1"/>
    </source>
</evidence>
<dbReference type="STRING" id="595536.GCA_000178815_02172"/>
<dbReference type="RefSeq" id="WP_003611832.1">
    <property type="nucleotide sequence ID" value="NZ_ADVE02000001.1"/>
</dbReference>
<name>A0A2D2D233_METT3</name>
<reference evidence="2" key="1">
    <citation type="submission" date="2017-10" db="EMBL/GenBank/DDBJ databases">
        <title>Completed PacBio SMRT sequence of Methylosinus trichosporium OB3b reveals presence of a third large plasmid.</title>
        <authorList>
            <person name="Charles T.C."/>
            <person name="Lynch M.D.J."/>
            <person name="Heil J.R."/>
            <person name="Cheng J."/>
        </authorList>
    </citation>
    <scope>NUCLEOTIDE SEQUENCE [LARGE SCALE GENOMIC DNA]</scope>
    <source>
        <strain evidence="2">OB3b</strain>
    </source>
</reference>
<dbReference type="KEGG" id="mtw:CQW49_15035"/>
<dbReference type="AlphaFoldDB" id="A0A2D2D233"/>
<evidence type="ECO:0000313" key="2">
    <source>
        <dbReference type="Proteomes" id="UP000230709"/>
    </source>
</evidence>
<dbReference type="EMBL" id="CP023737">
    <property type="protein sequence ID" value="ATQ69042.1"/>
    <property type="molecule type" value="Genomic_DNA"/>
</dbReference>
<sequence length="111" mass="12411">MTQIGRFTRTKTGYSGAIRTLSLDAQIVLVPSDHGGAENAPDYRILLGDDEGQEIGAAWKRIGEKAGDYVSLLLDEPALTQPIRANLFQSSEDKASWILHWTRLQKRNERD</sequence>
<dbReference type="Pfam" id="PF05284">
    <property type="entry name" value="DUF736"/>
    <property type="match status" value="1"/>
</dbReference>
<dbReference type="Proteomes" id="UP000230709">
    <property type="component" value="Chromosome"/>
</dbReference>
<accession>A0A2D2D233</accession>
<organism evidence="1 2">
    <name type="scientific">Methylosinus trichosporium (strain ATCC 35070 / NCIMB 11131 / UNIQEM 75 / OB3b)</name>
    <dbReference type="NCBI Taxonomy" id="595536"/>
    <lineage>
        <taxon>Bacteria</taxon>
        <taxon>Pseudomonadati</taxon>
        <taxon>Pseudomonadota</taxon>
        <taxon>Alphaproteobacteria</taxon>
        <taxon>Hyphomicrobiales</taxon>
        <taxon>Methylocystaceae</taxon>
        <taxon>Methylosinus</taxon>
    </lineage>
</organism>
<proteinExistence type="predicted"/>
<dbReference type="InterPro" id="IPR007948">
    <property type="entry name" value="DUF736"/>
</dbReference>
<keyword evidence="2" id="KW-1185">Reference proteome</keyword>
<protein>
    <submittedName>
        <fullName evidence="1">DUF736 domain-containing protein</fullName>
    </submittedName>
</protein>